<dbReference type="PANTHER" id="PTHR45871:SF1">
    <property type="entry name" value="PHOSPHATIDYLINOSITOL N-ACETYLGLUCOSAMINYLTRANSFERASE SUBUNIT A"/>
    <property type="match status" value="1"/>
</dbReference>
<dbReference type="OrthoDB" id="73743at2"/>
<dbReference type="SUPFAM" id="SSF53756">
    <property type="entry name" value="UDP-Glycosyltransferase/glycogen phosphorylase"/>
    <property type="match status" value="1"/>
</dbReference>
<dbReference type="KEGG" id="lack:FLP15_03930"/>
<dbReference type="GO" id="GO:0016757">
    <property type="term" value="F:glycosyltransferase activity"/>
    <property type="evidence" value="ECO:0007669"/>
    <property type="project" value="InterPro"/>
</dbReference>
<dbReference type="RefSeq" id="WP_142766079.1">
    <property type="nucleotide sequence ID" value="NZ_CP041356.1"/>
</dbReference>
<keyword evidence="4" id="KW-1185">Reference proteome</keyword>
<dbReference type="Pfam" id="PF13439">
    <property type="entry name" value="Glyco_transf_4"/>
    <property type="match status" value="1"/>
</dbReference>
<dbReference type="CDD" id="cd03801">
    <property type="entry name" value="GT4_PimA-like"/>
    <property type="match status" value="1"/>
</dbReference>
<feature type="domain" description="Glycosyltransferase subfamily 4-like N-terminal" evidence="2">
    <location>
        <begin position="17"/>
        <end position="186"/>
    </location>
</feature>
<reference evidence="3 4" key="1">
    <citation type="submission" date="2019-07" db="EMBL/GenBank/DDBJ databases">
        <title>Genome sequencing of KACC 19320.</title>
        <authorList>
            <person name="Heo J."/>
            <person name="Kim S.-J."/>
            <person name="Kim J.-S."/>
            <person name="Hong S.-B."/>
            <person name="Kwon S.-W."/>
        </authorList>
    </citation>
    <scope>NUCLEOTIDE SEQUENCE [LARGE SCALE GENOMIC DNA]</scope>
    <source>
        <strain evidence="3 4">KACC 19320</strain>
    </source>
</reference>
<evidence type="ECO:0000259" key="1">
    <source>
        <dbReference type="Pfam" id="PF00534"/>
    </source>
</evidence>
<gene>
    <name evidence="3" type="ORF">FLP15_03930</name>
</gene>
<dbReference type="InterPro" id="IPR001296">
    <property type="entry name" value="Glyco_trans_1"/>
</dbReference>
<sequence length="376" mass="43728">MRKTIAIFSGFYLPFLGGIERYTYNIVQKFMDKGYNVIVVTTQHDFKLPSIEVSEHLKIYRMPIKNLWRKRYPFFFKNKKYHEMLNAIKKETIDYYIVNTRFQLPALLGARLAKEANKKALVIEHGTTYLTLNNPVLDRVLHKIERILVNKVKKNTDIFYGVSNEAAMWLETFGIEARGVLYNAVEKEDFEKYSYLIPSKKITISYSGRLQAKFKGVEMLLSAFVKLSKEYNNLELVIAGDGPIYQEMVRKYTQKNIKFLGHVSHEQVMKLNNQSDIFVLMSKIEGFSTSMLEAGMMKNVIITTNVGGAHELLLDDSYGFVIENSEEVLIETIKKLISNPESMKEIQEKVAARVLKRFTWERTVEEFEKAFVDLER</sequence>
<organism evidence="3 4">
    <name type="scientific">Lactococcus protaetiae</name>
    <dbReference type="NCBI Taxonomy" id="2592653"/>
    <lineage>
        <taxon>Bacteria</taxon>
        <taxon>Bacillati</taxon>
        <taxon>Bacillota</taxon>
        <taxon>Bacilli</taxon>
        <taxon>Lactobacillales</taxon>
        <taxon>Streptococcaceae</taxon>
        <taxon>Lactococcus</taxon>
    </lineage>
</organism>
<dbReference type="Pfam" id="PF00534">
    <property type="entry name" value="Glycos_transf_1"/>
    <property type="match status" value="1"/>
</dbReference>
<proteinExistence type="predicted"/>
<name>A0A514Z7C6_9LACT</name>
<dbReference type="AlphaFoldDB" id="A0A514Z7C6"/>
<feature type="domain" description="Glycosyl transferase family 1" evidence="1">
    <location>
        <begin position="191"/>
        <end position="349"/>
    </location>
</feature>
<dbReference type="Proteomes" id="UP000315128">
    <property type="component" value="Chromosome"/>
</dbReference>
<protein>
    <submittedName>
        <fullName evidence="3">Glycosyltransferase family 4 protein</fullName>
    </submittedName>
</protein>
<keyword evidence="3" id="KW-0808">Transferase</keyword>
<evidence type="ECO:0000313" key="3">
    <source>
        <dbReference type="EMBL" id="QDK70476.1"/>
    </source>
</evidence>
<evidence type="ECO:0000313" key="4">
    <source>
        <dbReference type="Proteomes" id="UP000315128"/>
    </source>
</evidence>
<dbReference type="PANTHER" id="PTHR45871">
    <property type="entry name" value="N-ACETYLGLUCOSAMINYL-PHOSPHATIDYLINOSITOL BIOSYNTHETIC PROTEIN"/>
    <property type="match status" value="1"/>
</dbReference>
<evidence type="ECO:0000259" key="2">
    <source>
        <dbReference type="Pfam" id="PF13439"/>
    </source>
</evidence>
<dbReference type="InterPro" id="IPR028098">
    <property type="entry name" value="Glyco_trans_4-like_N"/>
</dbReference>
<dbReference type="EMBL" id="CP041356">
    <property type="protein sequence ID" value="QDK70476.1"/>
    <property type="molecule type" value="Genomic_DNA"/>
</dbReference>
<accession>A0A514Z7C6</accession>
<dbReference type="Gene3D" id="3.40.50.2000">
    <property type="entry name" value="Glycogen Phosphorylase B"/>
    <property type="match status" value="2"/>
</dbReference>